<dbReference type="OrthoDB" id="497541at2759"/>
<evidence type="ECO:0000313" key="12">
    <source>
        <dbReference type="EMBL" id="RZB84945.1"/>
    </source>
</evidence>
<keyword evidence="9 10" id="KW-0472">Membrane</keyword>
<proteinExistence type="inferred from homology"/>
<organism evidence="12 13">
    <name type="scientific">Asbolus verrucosus</name>
    <name type="common">Desert ironclad beetle</name>
    <dbReference type="NCBI Taxonomy" id="1661398"/>
    <lineage>
        <taxon>Eukaryota</taxon>
        <taxon>Metazoa</taxon>
        <taxon>Ecdysozoa</taxon>
        <taxon>Arthropoda</taxon>
        <taxon>Hexapoda</taxon>
        <taxon>Insecta</taxon>
        <taxon>Pterygota</taxon>
        <taxon>Neoptera</taxon>
        <taxon>Endopterygota</taxon>
        <taxon>Coleoptera</taxon>
        <taxon>Polyphaga</taxon>
        <taxon>Cucujiformia</taxon>
        <taxon>Tenebrionidae</taxon>
        <taxon>Pimeliinae</taxon>
        <taxon>Asbolus</taxon>
    </lineage>
</organism>
<evidence type="ECO:0000313" key="13">
    <source>
        <dbReference type="Proteomes" id="UP000292052"/>
    </source>
</evidence>
<comment type="pathway">
    <text evidence="2">Protein modification; protein glycosylation.</text>
</comment>
<evidence type="ECO:0000256" key="10">
    <source>
        <dbReference type="RuleBase" id="RU363075"/>
    </source>
</evidence>
<reference evidence="12 13" key="1">
    <citation type="submission" date="2017-03" db="EMBL/GenBank/DDBJ databases">
        <title>Genome of the blue death feigning beetle - Asbolus verrucosus.</title>
        <authorList>
            <person name="Rider S.D."/>
        </authorList>
    </citation>
    <scope>NUCLEOTIDE SEQUENCE [LARGE SCALE GENOMIC DNA]</scope>
    <source>
        <strain evidence="12">Butters</strain>
        <tissue evidence="12">Head and leg muscle</tissue>
    </source>
</reference>
<dbReference type="Pfam" id="PF03901">
    <property type="entry name" value="Glyco_transf_22"/>
    <property type="match status" value="2"/>
</dbReference>
<dbReference type="EC" id="2.4.1.-" evidence="10"/>
<dbReference type="InterPro" id="IPR005599">
    <property type="entry name" value="GPI_mannosylTrfase"/>
</dbReference>
<evidence type="ECO:0000256" key="11">
    <source>
        <dbReference type="SAM" id="MobiDB-lite"/>
    </source>
</evidence>
<comment type="caution">
    <text evidence="12">The sequence shown here is derived from an EMBL/GenBank/DDBJ whole genome shotgun (WGS) entry which is preliminary data.</text>
</comment>
<evidence type="ECO:0000256" key="7">
    <source>
        <dbReference type="ARBA" id="ARBA00022824"/>
    </source>
</evidence>
<evidence type="ECO:0000256" key="5">
    <source>
        <dbReference type="ARBA" id="ARBA00022679"/>
    </source>
</evidence>
<dbReference type="PANTHER" id="PTHR22760">
    <property type="entry name" value="GLYCOSYLTRANSFERASE"/>
    <property type="match status" value="1"/>
</dbReference>
<keyword evidence="13" id="KW-1185">Reference proteome</keyword>
<evidence type="ECO:0000256" key="3">
    <source>
        <dbReference type="ARBA" id="ARBA00007063"/>
    </source>
</evidence>
<dbReference type="UniPathway" id="UPA00378"/>
<dbReference type="STRING" id="1661398.A0A482VFJ6"/>
<evidence type="ECO:0000256" key="4">
    <source>
        <dbReference type="ARBA" id="ARBA00022676"/>
    </source>
</evidence>
<evidence type="ECO:0000256" key="6">
    <source>
        <dbReference type="ARBA" id="ARBA00022692"/>
    </source>
</evidence>
<dbReference type="Proteomes" id="UP000292052">
    <property type="component" value="Unassembled WGS sequence"/>
</dbReference>
<feature type="transmembrane region" description="Helical" evidence="10">
    <location>
        <begin position="137"/>
        <end position="158"/>
    </location>
</feature>
<evidence type="ECO:0000256" key="8">
    <source>
        <dbReference type="ARBA" id="ARBA00022989"/>
    </source>
</evidence>
<keyword evidence="6 10" id="KW-0812">Transmembrane</keyword>
<dbReference type="GO" id="GO:0000026">
    <property type="term" value="F:alpha-1,2-mannosyltransferase activity"/>
    <property type="evidence" value="ECO:0007669"/>
    <property type="project" value="TreeGrafter"/>
</dbReference>
<dbReference type="AlphaFoldDB" id="A0A482VFJ6"/>
<dbReference type="GO" id="GO:0005789">
    <property type="term" value="C:endoplasmic reticulum membrane"/>
    <property type="evidence" value="ECO:0007669"/>
    <property type="project" value="UniProtKB-SubCell"/>
</dbReference>
<name>A0A482VFJ6_ASBVE</name>
<comment type="subcellular location">
    <subcellularLocation>
        <location evidence="1 10">Endoplasmic reticulum membrane</location>
        <topology evidence="1 10">Multi-pass membrane protein</topology>
    </subcellularLocation>
</comment>
<gene>
    <name evidence="12" type="ORF">BDFB_004735</name>
</gene>
<evidence type="ECO:0000256" key="1">
    <source>
        <dbReference type="ARBA" id="ARBA00004477"/>
    </source>
</evidence>
<accession>A0A482VFJ6</accession>
<comment type="similarity">
    <text evidence="3 10">Belongs to the glycosyltransferase 22 family.</text>
</comment>
<dbReference type="PANTHER" id="PTHR22760:SF2">
    <property type="entry name" value="ALPHA-1,2-MANNOSYLTRANSFERASE ALG9"/>
    <property type="match status" value="1"/>
</dbReference>
<keyword evidence="8 10" id="KW-1133">Transmembrane helix</keyword>
<protein>
    <recommendedName>
        <fullName evidence="10">Mannosyltransferase</fullName>
        <ecNumber evidence="10">2.4.1.-</ecNumber>
    </recommendedName>
</protein>
<feature type="region of interest" description="Disordered" evidence="11">
    <location>
        <begin position="1"/>
        <end position="32"/>
    </location>
</feature>
<comment type="caution">
    <text evidence="10">Lacks conserved residue(s) required for the propagation of feature annotation.</text>
</comment>
<evidence type="ECO:0000256" key="9">
    <source>
        <dbReference type="ARBA" id="ARBA00023136"/>
    </source>
</evidence>
<evidence type="ECO:0000256" key="2">
    <source>
        <dbReference type="ARBA" id="ARBA00004922"/>
    </source>
</evidence>
<keyword evidence="7 10" id="KW-0256">Endoplasmic reticulum</keyword>
<keyword evidence="4 10" id="KW-0328">Glycosyltransferase</keyword>
<dbReference type="EMBL" id="QDEB01107340">
    <property type="protein sequence ID" value="RZB84945.1"/>
    <property type="molecule type" value="Genomic_DNA"/>
</dbReference>
<keyword evidence="5" id="KW-0808">Transferase</keyword>
<dbReference type="GO" id="GO:0006487">
    <property type="term" value="P:protein N-linked glycosylation"/>
    <property type="evidence" value="ECO:0007669"/>
    <property type="project" value="TreeGrafter"/>
</dbReference>
<sequence length="162" mass="18889">MRQNAPQQPRKESRKESHKKVVKTLPSKTENSSGLVYPGGETAFKALLSARFCAAIWSHISDCDETYNYWEPMHYLGRDTFPIMQTFDSFIHIVVFGKGLQTWEYSPQFALRSYTYLLFHAAPAYIYHKLLQPNPLLMFYFIRCLLGLVCAFAEVYFYNEFG</sequence>